<evidence type="ECO:0008006" key="2">
    <source>
        <dbReference type="Google" id="ProtNLM"/>
    </source>
</evidence>
<reference evidence="1" key="1">
    <citation type="submission" date="2020-06" db="EMBL/GenBank/DDBJ databases">
        <authorList>
            <person name="Li T."/>
            <person name="Hu X."/>
            <person name="Zhang T."/>
            <person name="Song X."/>
            <person name="Zhang H."/>
            <person name="Dai N."/>
            <person name="Sheng W."/>
            <person name="Hou X."/>
            <person name="Wei L."/>
        </authorList>
    </citation>
    <scope>NUCLEOTIDE SEQUENCE</scope>
    <source>
        <strain evidence="1">KEN1</strain>
        <tissue evidence="1">Leaf</tissue>
    </source>
</reference>
<dbReference type="EMBL" id="JACGWN010000011">
    <property type="protein sequence ID" value="KAL0420918.1"/>
    <property type="molecule type" value="Genomic_DNA"/>
</dbReference>
<evidence type="ECO:0000313" key="1">
    <source>
        <dbReference type="EMBL" id="KAL0420918.1"/>
    </source>
</evidence>
<accession>A0AAW2UWC9</accession>
<sequence length="61" mass="6914">MKIYRPIWTIGCGSTGGDLAFAEDIVKMSPRPWLCAGDFNEILSQEEKTGAPRPRRQIEEF</sequence>
<comment type="caution">
    <text evidence="1">The sequence shown here is derived from an EMBL/GenBank/DDBJ whole genome shotgun (WGS) entry which is preliminary data.</text>
</comment>
<protein>
    <recommendedName>
        <fullName evidence="2">Endonuclease/exonuclease/phosphatase family protein</fullName>
    </recommendedName>
</protein>
<proteinExistence type="predicted"/>
<gene>
    <name evidence="1" type="ORF">Slati_3114700</name>
</gene>
<dbReference type="AlphaFoldDB" id="A0AAW2UWC9"/>
<reference evidence="1" key="2">
    <citation type="journal article" date="2024" name="Plant">
        <title>Genomic evolution and insights into agronomic trait innovations of Sesamum species.</title>
        <authorList>
            <person name="Miao H."/>
            <person name="Wang L."/>
            <person name="Qu L."/>
            <person name="Liu H."/>
            <person name="Sun Y."/>
            <person name="Le M."/>
            <person name="Wang Q."/>
            <person name="Wei S."/>
            <person name="Zheng Y."/>
            <person name="Lin W."/>
            <person name="Duan Y."/>
            <person name="Cao H."/>
            <person name="Xiong S."/>
            <person name="Wang X."/>
            <person name="Wei L."/>
            <person name="Li C."/>
            <person name="Ma Q."/>
            <person name="Ju M."/>
            <person name="Zhao R."/>
            <person name="Li G."/>
            <person name="Mu C."/>
            <person name="Tian Q."/>
            <person name="Mei H."/>
            <person name="Zhang T."/>
            <person name="Gao T."/>
            <person name="Zhang H."/>
        </authorList>
    </citation>
    <scope>NUCLEOTIDE SEQUENCE</scope>
    <source>
        <strain evidence="1">KEN1</strain>
    </source>
</reference>
<name>A0AAW2UWC9_9LAMI</name>
<organism evidence="1">
    <name type="scientific">Sesamum latifolium</name>
    <dbReference type="NCBI Taxonomy" id="2727402"/>
    <lineage>
        <taxon>Eukaryota</taxon>
        <taxon>Viridiplantae</taxon>
        <taxon>Streptophyta</taxon>
        <taxon>Embryophyta</taxon>
        <taxon>Tracheophyta</taxon>
        <taxon>Spermatophyta</taxon>
        <taxon>Magnoliopsida</taxon>
        <taxon>eudicotyledons</taxon>
        <taxon>Gunneridae</taxon>
        <taxon>Pentapetalae</taxon>
        <taxon>asterids</taxon>
        <taxon>lamiids</taxon>
        <taxon>Lamiales</taxon>
        <taxon>Pedaliaceae</taxon>
        <taxon>Sesamum</taxon>
    </lineage>
</organism>